<dbReference type="Gene3D" id="1.25.40.10">
    <property type="entry name" value="Tetratricopeptide repeat domain"/>
    <property type="match status" value="1"/>
</dbReference>
<dbReference type="PANTHER" id="PTHR37038">
    <property type="entry name" value="TRANSCRIPTIONAL REGULATOR-RELATED"/>
    <property type="match status" value="1"/>
</dbReference>
<dbReference type="PANTHER" id="PTHR37038:SF14">
    <property type="entry name" value="TRANSCRIPTIONAL ACTIVATOR"/>
    <property type="match status" value="1"/>
</dbReference>
<dbReference type="eggNOG" id="COG1396">
    <property type="taxonomic scope" value="Bacteria"/>
</dbReference>
<dbReference type="InterPro" id="IPR053163">
    <property type="entry name" value="HTH-type_regulator_Rgg"/>
</dbReference>
<organism evidence="2 3">
    <name type="scientific">Enterococcus phoeniculicola ATCC BAA-412</name>
    <dbReference type="NCBI Taxonomy" id="1158610"/>
    <lineage>
        <taxon>Bacteria</taxon>
        <taxon>Bacillati</taxon>
        <taxon>Bacillota</taxon>
        <taxon>Bacilli</taxon>
        <taxon>Lactobacillales</taxon>
        <taxon>Enterococcaceae</taxon>
        <taxon>Enterococcus</taxon>
    </lineage>
</organism>
<dbReference type="InterPro" id="IPR001387">
    <property type="entry name" value="Cro/C1-type_HTH"/>
</dbReference>
<dbReference type="SUPFAM" id="SSF48452">
    <property type="entry name" value="TPR-like"/>
    <property type="match status" value="1"/>
</dbReference>
<dbReference type="InterPro" id="IPR010982">
    <property type="entry name" value="Lambda_DNA-bd_dom_sf"/>
</dbReference>
<dbReference type="HOGENOM" id="CLU_053304_2_0_9"/>
<evidence type="ECO:0000259" key="1">
    <source>
        <dbReference type="PROSITE" id="PS50943"/>
    </source>
</evidence>
<evidence type="ECO:0000313" key="2">
    <source>
        <dbReference type="EMBL" id="EOL46281.1"/>
    </source>
</evidence>
<dbReference type="SMART" id="SM00530">
    <property type="entry name" value="HTH_XRE"/>
    <property type="match status" value="1"/>
</dbReference>
<dbReference type="EMBL" id="AJAT01000011">
    <property type="protein sequence ID" value="EOL46281.1"/>
    <property type="molecule type" value="Genomic_DNA"/>
</dbReference>
<dbReference type="SUPFAM" id="SSF47413">
    <property type="entry name" value="lambda repressor-like DNA-binding domains"/>
    <property type="match status" value="1"/>
</dbReference>
<dbReference type="OrthoDB" id="1150409at2"/>
<protein>
    <recommendedName>
        <fullName evidence="1">HTH cro/C1-type domain-containing protein</fullName>
    </recommendedName>
</protein>
<dbReference type="PATRIC" id="fig|1158610.3.peg.1066"/>
<dbReference type="CDD" id="cd00093">
    <property type="entry name" value="HTH_XRE"/>
    <property type="match status" value="1"/>
</dbReference>
<dbReference type="RefSeq" id="WP_010767758.1">
    <property type="nucleotide sequence ID" value="NZ_ASWE01000002.1"/>
</dbReference>
<gene>
    <name evidence="2" type="ORF">UC3_01087</name>
</gene>
<dbReference type="InterPro" id="IPR011990">
    <property type="entry name" value="TPR-like_helical_dom_sf"/>
</dbReference>
<dbReference type="Pfam" id="PF13181">
    <property type="entry name" value="TPR_8"/>
    <property type="match status" value="2"/>
</dbReference>
<dbReference type="SMART" id="SM00028">
    <property type="entry name" value="TPR"/>
    <property type="match status" value="3"/>
</dbReference>
<comment type="caution">
    <text evidence="2">The sequence shown here is derived from an EMBL/GenBank/DDBJ whole genome shotgun (WGS) entry which is preliminary data.</text>
</comment>
<keyword evidence="3" id="KW-1185">Reference proteome</keyword>
<dbReference type="Pfam" id="PF01381">
    <property type="entry name" value="HTH_3"/>
    <property type="match status" value="1"/>
</dbReference>
<reference evidence="2 3" key="1">
    <citation type="submission" date="2013-02" db="EMBL/GenBank/DDBJ databases">
        <title>The Genome Sequence of Enterococcus phoeniculicola BAA-412.</title>
        <authorList>
            <consortium name="The Broad Institute Genome Sequencing Platform"/>
            <consortium name="The Broad Institute Genome Sequencing Center for Infectious Disease"/>
            <person name="Earl A.M."/>
            <person name="Gilmore M.S."/>
            <person name="Lebreton F."/>
            <person name="Walker B."/>
            <person name="Young S.K."/>
            <person name="Zeng Q."/>
            <person name="Gargeya S."/>
            <person name="Fitzgerald M."/>
            <person name="Haas B."/>
            <person name="Abouelleil A."/>
            <person name="Alvarado L."/>
            <person name="Arachchi H.M."/>
            <person name="Berlin A.M."/>
            <person name="Chapman S.B."/>
            <person name="Dewar J."/>
            <person name="Goldberg J."/>
            <person name="Griggs A."/>
            <person name="Gujja S."/>
            <person name="Hansen M."/>
            <person name="Howarth C."/>
            <person name="Imamovic A."/>
            <person name="Larimer J."/>
            <person name="McCowan C."/>
            <person name="Murphy C."/>
            <person name="Neiman D."/>
            <person name="Pearson M."/>
            <person name="Priest M."/>
            <person name="Roberts A."/>
            <person name="Saif S."/>
            <person name="Shea T."/>
            <person name="Sisk P."/>
            <person name="Sykes S."/>
            <person name="Wortman J."/>
            <person name="Nusbaum C."/>
            <person name="Birren B."/>
        </authorList>
    </citation>
    <scope>NUCLEOTIDE SEQUENCE [LARGE SCALE GENOMIC DNA]</scope>
    <source>
        <strain evidence="2 3">ATCC BAA-412</strain>
    </source>
</reference>
<dbReference type="STRING" id="154621.RV11_GL000560"/>
<proteinExistence type="predicted"/>
<dbReference type="Proteomes" id="UP000013785">
    <property type="component" value="Unassembled WGS sequence"/>
</dbReference>
<dbReference type="AlphaFoldDB" id="R3WEH6"/>
<dbReference type="PROSITE" id="PS50943">
    <property type="entry name" value="HTH_CROC1"/>
    <property type="match status" value="1"/>
</dbReference>
<accession>R3WEH6</accession>
<dbReference type="InterPro" id="IPR019734">
    <property type="entry name" value="TPR_rpt"/>
</dbReference>
<dbReference type="GO" id="GO:0003677">
    <property type="term" value="F:DNA binding"/>
    <property type="evidence" value="ECO:0007669"/>
    <property type="project" value="InterPro"/>
</dbReference>
<sequence length="279" mass="31844">MQINGQLVKKRRKELKMTQNQLADGICKQATISNIEKKNKANSMQIITAICNRLDLDVNEVTITVQTTQVQTNLRKVMLLMQKNQYKKAEQLLNSISDVQETLDDYLLQDFYYCQGAVALFASQNDDLALFNLYKAIDMGAGKNDLTTILSTNLLGVYYSKKQLPDQAKTFFNQAIELINLLPQETLDQRIASTFYNVAKHYSGLKEYQKAIDYCNRGIDICTNSSSLLGLDFLIYEKAFNLYSLDAEQGIKEYEFAKKMAELVHNDYLVSTIEKDLSK</sequence>
<evidence type="ECO:0000313" key="3">
    <source>
        <dbReference type="Proteomes" id="UP000013785"/>
    </source>
</evidence>
<name>R3WEH6_9ENTE</name>
<feature type="domain" description="HTH cro/C1-type" evidence="1">
    <location>
        <begin position="8"/>
        <end position="61"/>
    </location>
</feature>